<dbReference type="EMBL" id="FORM01000016">
    <property type="protein sequence ID" value="SFJ67061.1"/>
    <property type="molecule type" value="Genomic_DNA"/>
</dbReference>
<keyword evidence="2" id="KW-1185">Reference proteome</keyword>
<dbReference type="RefSeq" id="WP_090842455.1">
    <property type="nucleotide sequence ID" value="NZ_FORM01000016.1"/>
</dbReference>
<organism evidence="1 2">
    <name type="scientific">Olleya namhaensis</name>
    <dbReference type="NCBI Taxonomy" id="1144750"/>
    <lineage>
        <taxon>Bacteria</taxon>
        <taxon>Pseudomonadati</taxon>
        <taxon>Bacteroidota</taxon>
        <taxon>Flavobacteriia</taxon>
        <taxon>Flavobacteriales</taxon>
        <taxon>Flavobacteriaceae</taxon>
    </lineage>
</organism>
<dbReference type="Proteomes" id="UP000199559">
    <property type="component" value="Unassembled WGS sequence"/>
</dbReference>
<sequence length="142" mass="16588">MTKIEFLFHLQGVSFQALKFAENYVKTELKTNFRYNVIFSESTNDTNHSEFDIYEEDCGKMKLDLSDNEVIELLYRKGKVPIWIDINVLKSSRKSTTFNLLCAGRYSDDKEKFYYNHNGSGPFGVKSPKLPIDYKEGKKFKL</sequence>
<reference evidence="2" key="1">
    <citation type="submission" date="2016-10" db="EMBL/GenBank/DDBJ databases">
        <authorList>
            <person name="Varghese N."/>
            <person name="Submissions S."/>
        </authorList>
    </citation>
    <scope>NUCLEOTIDE SEQUENCE [LARGE SCALE GENOMIC DNA]</scope>
    <source>
        <strain evidence="2">DSM 28881</strain>
    </source>
</reference>
<dbReference type="STRING" id="1144750.SAMN05443431_1166"/>
<gene>
    <name evidence="1" type="ORF">SAMN05443431_1166</name>
</gene>
<evidence type="ECO:0000313" key="1">
    <source>
        <dbReference type="EMBL" id="SFJ67061.1"/>
    </source>
</evidence>
<name>A0A1I3TBE8_9FLAO</name>
<evidence type="ECO:0000313" key="2">
    <source>
        <dbReference type="Proteomes" id="UP000199559"/>
    </source>
</evidence>
<proteinExistence type="predicted"/>
<dbReference type="AlphaFoldDB" id="A0A1I3TBE8"/>
<protein>
    <submittedName>
        <fullName evidence="1">Uncharacterized protein</fullName>
    </submittedName>
</protein>
<accession>A0A1I3TBE8</accession>